<evidence type="ECO:0000313" key="3">
    <source>
        <dbReference type="Proteomes" id="UP001287024"/>
    </source>
</evidence>
<organism evidence="2 3">
    <name type="scientific">Pseudomonas zeae</name>
    <dbReference type="NCBI Taxonomy" id="2745510"/>
    <lineage>
        <taxon>Bacteria</taxon>
        <taxon>Pseudomonadati</taxon>
        <taxon>Pseudomonadota</taxon>
        <taxon>Gammaproteobacteria</taxon>
        <taxon>Pseudomonadales</taxon>
        <taxon>Pseudomonadaceae</taxon>
        <taxon>Pseudomonas</taxon>
    </lineage>
</organism>
<evidence type="ECO:0000313" key="2">
    <source>
        <dbReference type="EMBL" id="MDX9677392.1"/>
    </source>
</evidence>
<dbReference type="EMBL" id="JASFAG010000002">
    <property type="protein sequence ID" value="MDX9677392.1"/>
    <property type="molecule type" value="Genomic_DNA"/>
</dbReference>
<comment type="caution">
    <text evidence="2">The sequence shown here is derived from an EMBL/GenBank/DDBJ whole genome shotgun (WGS) entry which is preliminary data.</text>
</comment>
<dbReference type="RefSeq" id="WP_320336661.1">
    <property type="nucleotide sequence ID" value="NZ_JASFAG010000002.1"/>
</dbReference>
<feature type="region of interest" description="Disordered" evidence="1">
    <location>
        <begin position="33"/>
        <end position="53"/>
    </location>
</feature>
<sequence length="122" mass="13800">MNEVIFVPDNDVVTFICPVEGDDELTVRMEFPDESFDESLPEDKRPQPRFDVQYENPPESIHIDCLVLKFFNFGKGFGQSLTAPYPIAVADNKEIVSFLASVQKLGGMRKVEFQFMLGGDFA</sequence>
<keyword evidence="3" id="KW-1185">Reference proteome</keyword>
<evidence type="ECO:0000256" key="1">
    <source>
        <dbReference type="SAM" id="MobiDB-lite"/>
    </source>
</evidence>
<protein>
    <submittedName>
        <fullName evidence="2">Uncharacterized protein</fullName>
    </submittedName>
</protein>
<name>A0ABU5BL62_9PSED</name>
<gene>
    <name evidence="2" type="ORF">QMK45_15855</name>
</gene>
<accession>A0ABU5BL62</accession>
<reference evidence="2 3" key="1">
    <citation type="submission" date="2023-05" db="EMBL/GenBank/DDBJ databases">
        <title>Siderophore-mediated competition between Bacillus subtilis and Pseudomonas marginalis.</title>
        <authorList>
            <person name="Lyng M."/>
            <person name="Joergensen J.P.B."/>
            <person name="Schostag M.D."/>
            <person name="Jarmusch S.A."/>
            <person name="Aguilar D.K.C."/>
            <person name="Andrade C.N.L."/>
            <person name="Kovacs A.T."/>
        </authorList>
    </citation>
    <scope>NUCLEOTIDE SEQUENCE [LARGE SCALE GENOMIC DNA]</scope>
    <source>
        <strain evidence="2 3">P8_72</strain>
    </source>
</reference>
<dbReference type="Proteomes" id="UP001287024">
    <property type="component" value="Unassembled WGS sequence"/>
</dbReference>
<proteinExistence type="predicted"/>